<organism evidence="2 3">
    <name type="scientific">Ceriporiopsis subvermispora (strain B)</name>
    <name type="common">White-rot fungus</name>
    <name type="synonym">Gelatoporia subvermispora</name>
    <dbReference type="NCBI Taxonomy" id="914234"/>
    <lineage>
        <taxon>Eukaryota</taxon>
        <taxon>Fungi</taxon>
        <taxon>Dikarya</taxon>
        <taxon>Basidiomycota</taxon>
        <taxon>Agaricomycotina</taxon>
        <taxon>Agaricomycetes</taxon>
        <taxon>Polyporales</taxon>
        <taxon>Gelatoporiaceae</taxon>
        <taxon>Gelatoporia</taxon>
    </lineage>
</organism>
<evidence type="ECO:0000313" key="2">
    <source>
        <dbReference type="EMBL" id="EMD39538.1"/>
    </source>
</evidence>
<accession>M2QR40</accession>
<dbReference type="SUPFAM" id="SSF52047">
    <property type="entry name" value="RNI-like"/>
    <property type="match status" value="1"/>
</dbReference>
<dbReference type="AlphaFoldDB" id="M2QR40"/>
<feature type="region of interest" description="Disordered" evidence="1">
    <location>
        <begin position="376"/>
        <end position="424"/>
    </location>
</feature>
<dbReference type="Gene3D" id="3.80.10.10">
    <property type="entry name" value="Ribonuclease Inhibitor"/>
    <property type="match status" value="1"/>
</dbReference>
<keyword evidence="3" id="KW-1185">Reference proteome</keyword>
<dbReference type="HOGENOM" id="CLU_630041_0_0_1"/>
<evidence type="ECO:0000313" key="3">
    <source>
        <dbReference type="Proteomes" id="UP000016930"/>
    </source>
</evidence>
<name>M2QR40_CERS8</name>
<feature type="compositionally biased region" description="Acidic residues" evidence="1">
    <location>
        <begin position="397"/>
        <end position="412"/>
    </location>
</feature>
<proteinExistence type="predicted"/>
<evidence type="ECO:0008006" key="4">
    <source>
        <dbReference type="Google" id="ProtNLM"/>
    </source>
</evidence>
<dbReference type="InterPro" id="IPR032675">
    <property type="entry name" value="LRR_dom_sf"/>
</dbReference>
<sequence length="424" mass="48849">MDSTCAYSLSTPWRHSLRTKLTLVQVCKAWRNLALPFLYNRIILYHAEQILYLARTVRDSSNVAHLIKHIHLDCFTARLPEALNEMAFILLEMTRLKSISMGFRFFMGGITHLHRRAIRKFKTALAGLPDSLTELGYCLQSLDNDVPFNLPLRHFNTFPQLTSLTMPLSSSWYTDYKARHAVRLPHLAELELFCREDPDFSIFDSWDMPNLRRLWMTQNPCNMYLFHPKIGLSEFFQRHGGLLEFLDLSEAKTYDALKFGELLRSCTKLRHIVLPWTWVPYLLHKSFGAHAAFHLDIWSHTESHTGDTLGAAEDRILRDARVLDAGLMHLRHLPLLIPPNTDLCPDEVVTYDLLAFRIVQSRRLVKGVPIACDVPNSEDGVYEPELSDRESSGMSDEGSDDEDAYEDTDEELWYIPETTRGIPA</sequence>
<reference evidence="2 3" key="1">
    <citation type="journal article" date="2012" name="Proc. Natl. Acad. Sci. U.S.A.">
        <title>Comparative genomics of Ceriporiopsis subvermispora and Phanerochaete chrysosporium provide insight into selective ligninolysis.</title>
        <authorList>
            <person name="Fernandez-Fueyo E."/>
            <person name="Ruiz-Duenas F.J."/>
            <person name="Ferreira P."/>
            <person name="Floudas D."/>
            <person name="Hibbett D.S."/>
            <person name="Canessa P."/>
            <person name="Larrondo L.F."/>
            <person name="James T.Y."/>
            <person name="Seelenfreund D."/>
            <person name="Lobos S."/>
            <person name="Polanco R."/>
            <person name="Tello M."/>
            <person name="Honda Y."/>
            <person name="Watanabe T."/>
            <person name="Watanabe T."/>
            <person name="Ryu J.S."/>
            <person name="Kubicek C.P."/>
            <person name="Schmoll M."/>
            <person name="Gaskell J."/>
            <person name="Hammel K.E."/>
            <person name="St John F.J."/>
            <person name="Vanden Wymelenberg A."/>
            <person name="Sabat G."/>
            <person name="Splinter BonDurant S."/>
            <person name="Syed K."/>
            <person name="Yadav J.S."/>
            <person name="Doddapaneni H."/>
            <person name="Subramanian V."/>
            <person name="Lavin J.L."/>
            <person name="Oguiza J.A."/>
            <person name="Perez G."/>
            <person name="Pisabarro A.G."/>
            <person name="Ramirez L."/>
            <person name="Santoyo F."/>
            <person name="Master E."/>
            <person name="Coutinho P.M."/>
            <person name="Henrissat B."/>
            <person name="Lombard V."/>
            <person name="Magnuson J.K."/>
            <person name="Kuees U."/>
            <person name="Hori C."/>
            <person name="Igarashi K."/>
            <person name="Samejima M."/>
            <person name="Held B.W."/>
            <person name="Barry K.W."/>
            <person name="LaButti K.M."/>
            <person name="Lapidus A."/>
            <person name="Lindquist E.A."/>
            <person name="Lucas S.M."/>
            <person name="Riley R."/>
            <person name="Salamov A.A."/>
            <person name="Hoffmeister D."/>
            <person name="Schwenk D."/>
            <person name="Hadar Y."/>
            <person name="Yarden O."/>
            <person name="de Vries R.P."/>
            <person name="Wiebenga A."/>
            <person name="Stenlid J."/>
            <person name="Eastwood D."/>
            <person name="Grigoriev I.V."/>
            <person name="Berka R.M."/>
            <person name="Blanchette R.A."/>
            <person name="Kersten P."/>
            <person name="Martinez A.T."/>
            <person name="Vicuna R."/>
            <person name="Cullen D."/>
        </authorList>
    </citation>
    <scope>NUCLEOTIDE SEQUENCE [LARGE SCALE GENOMIC DNA]</scope>
    <source>
        <strain evidence="2 3">B</strain>
    </source>
</reference>
<protein>
    <recommendedName>
        <fullName evidence="4">F-box domain-containing protein</fullName>
    </recommendedName>
</protein>
<dbReference type="EMBL" id="KB445793">
    <property type="protein sequence ID" value="EMD39538.1"/>
    <property type="molecule type" value="Genomic_DNA"/>
</dbReference>
<dbReference type="Proteomes" id="UP000016930">
    <property type="component" value="Unassembled WGS sequence"/>
</dbReference>
<dbReference type="OrthoDB" id="3060996at2759"/>
<gene>
    <name evidence="2" type="ORF">CERSUDRAFT_71438</name>
</gene>
<evidence type="ECO:0000256" key="1">
    <source>
        <dbReference type="SAM" id="MobiDB-lite"/>
    </source>
</evidence>